<dbReference type="PROSITE" id="PS00584">
    <property type="entry name" value="PFKB_KINASES_2"/>
    <property type="match status" value="1"/>
</dbReference>
<keyword evidence="4" id="KW-0418">Kinase</keyword>
<dbReference type="EMBL" id="JBHRZH010000022">
    <property type="protein sequence ID" value="MFC3764008.1"/>
    <property type="molecule type" value="Genomic_DNA"/>
</dbReference>
<keyword evidence="3" id="KW-0547">Nucleotide-binding</keyword>
<feature type="domain" description="Carbohydrate kinase PfkB" evidence="7">
    <location>
        <begin position="11"/>
        <end position="285"/>
    </location>
</feature>
<gene>
    <name evidence="8" type="ORF">ACFOUW_24455</name>
</gene>
<dbReference type="CDD" id="cd01164">
    <property type="entry name" value="FruK_PfkB_like"/>
    <property type="match status" value="1"/>
</dbReference>
<reference evidence="9" key="1">
    <citation type="journal article" date="2019" name="Int. J. Syst. Evol. Microbiol.">
        <title>The Global Catalogue of Microorganisms (GCM) 10K type strain sequencing project: providing services to taxonomists for standard genome sequencing and annotation.</title>
        <authorList>
            <consortium name="The Broad Institute Genomics Platform"/>
            <consortium name="The Broad Institute Genome Sequencing Center for Infectious Disease"/>
            <person name="Wu L."/>
            <person name="Ma J."/>
        </authorList>
    </citation>
    <scope>NUCLEOTIDE SEQUENCE [LARGE SCALE GENOMIC DNA]</scope>
    <source>
        <strain evidence="9">CGMCC 4.7241</strain>
    </source>
</reference>
<keyword evidence="9" id="KW-1185">Reference proteome</keyword>
<sequence>MIVTVTPNPSVDRTLVVDEFREGGVNRALDSHVEPSGKGVNVTRALITNGIASTAVLPLGGSEGDQLASLLKAERVPFVPVPIASPVRVNISLVRTSGSATKINERGPLLSREEVADLMLTVVGLVDDASWVVASGSLPQGVEPGFYAELAERVHEAGAKYALDTSGLALRLGAATGPDLLKPNVDELADVVDKPIRTFGDAVAAASELRQDNTSVLVSLGPDGALLVTAESALHAEAPVGRPRNTIGAGDNLLAGYLAAAERSSTAALREAVAYGSAAVRAPGSLAQAVTDADRRAVRVSTAVDHQRALQHPSAS</sequence>
<keyword evidence="2 6" id="KW-0808">Transferase</keyword>
<evidence type="ECO:0000313" key="8">
    <source>
        <dbReference type="EMBL" id="MFC3764008.1"/>
    </source>
</evidence>
<dbReference type="InterPro" id="IPR011611">
    <property type="entry name" value="PfkB_dom"/>
</dbReference>
<dbReference type="RefSeq" id="WP_205116174.1">
    <property type="nucleotide sequence ID" value="NZ_JAFBCM010000001.1"/>
</dbReference>
<comment type="caution">
    <text evidence="8">The sequence shown here is derived from an EMBL/GenBank/DDBJ whole genome shotgun (WGS) entry which is preliminary data.</text>
</comment>
<dbReference type="NCBIfam" id="TIGR03168">
    <property type="entry name" value="1-PFK"/>
    <property type="match status" value="1"/>
</dbReference>
<dbReference type="InterPro" id="IPR029056">
    <property type="entry name" value="Ribokinase-like"/>
</dbReference>
<keyword evidence="5" id="KW-0067">ATP-binding</keyword>
<evidence type="ECO:0000256" key="4">
    <source>
        <dbReference type="ARBA" id="ARBA00022777"/>
    </source>
</evidence>
<evidence type="ECO:0000256" key="6">
    <source>
        <dbReference type="PIRNR" id="PIRNR000535"/>
    </source>
</evidence>
<dbReference type="Pfam" id="PF00294">
    <property type="entry name" value="PfkB"/>
    <property type="match status" value="1"/>
</dbReference>
<dbReference type="Proteomes" id="UP001595699">
    <property type="component" value="Unassembled WGS sequence"/>
</dbReference>
<accession>A0ABV7YFS1</accession>
<dbReference type="InterPro" id="IPR017583">
    <property type="entry name" value="Tagatose/fructose_Pkinase"/>
</dbReference>
<organism evidence="8 9">
    <name type="scientific">Tenggerimyces flavus</name>
    <dbReference type="NCBI Taxonomy" id="1708749"/>
    <lineage>
        <taxon>Bacteria</taxon>
        <taxon>Bacillati</taxon>
        <taxon>Actinomycetota</taxon>
        <taxon>Actinomycetes</taxon>
        <taxon>Propionibacteriales</taxon>
        <taxon>Nocardioidaceae</taxon>
        <taxon>Tenggerimyces</taxon>
    </lineage>
</organism>
<evidence type="ECO:0000256" key="5">
    <source>
        <dbReference type="ARBA" id="ARBA00022840"/>
    </source>
</evidence>
<comment type="similarity">
    <text evidence="1">Belongs to the carbohydrate kinase PfkB family.</text>
</comment>
<evidence type="ECO:0000256" key="1">
    <source>
        <dbReference type="ARBA" id="ARBA00010688"/>
    </source>
</evidence>
<dbReference type="PANTHER" id="PTHR46566">
    <property type="entry name" value="1-PHOSPHOFRUCTOKINASE-RELATED"/>
    <property type="match status" value="1"/>
</dbReference>
<dbReference type="InterPro" id="IPR002173">
    <property type="entry name" value="Carboh/pur_kinase_PfkB_CS"/>
</dbReference>
<dbReference type="Gene3D" id="3.40.1190.20">
    <property type="match status" value="1"/>
</dbReference>
<evidence type="ECO:0000256" key="3">
    <source>
        <dbReference type="ARBA" id="ARBA00022741"/>
    </source>
</evidence>
<dbReference type="PIRSF" id="PIRSF000535">
    <property type="entry name" value="1PFK/6PFK/LacC"/>
    <property type="match status" value="1"/>
</dbReference>
<evidence type="ECO:0000256" key="2">
    <source>
        <dbReference type="ARBA" id="ARBA00022679"/>
    </source>
</evidence>
<evidence type="ECO:0000259" key="7">
    <source>
        <dbReference type="Pfam" id="PF00294"/>
    </source>
</evidence>
<proteinExistence type="inferred from homology"/>
<protein>
    <submittedName>
        <fullName evidence="8">1-phosphofructokinase family hexose kinase</fullName>
    </submittedName>
</protein>
<evidence type="ECO:0000313" key="9">
    <source>
        <dbReference type="Proteomes" id="UP001595699"/>
    </source>
</evidence>
<dbReference type="PANTHER" id="PTHR46566:SF5">
    <property type="entry name" value="1-PHOSPHOFRUCTOKINASE"/>
    <property type="match status" value="1"/>
</dbReference>
<name>A0ABV7YFS1_9ACTN</name>
<dbReference type="SUPFAM" id="SSF53613">
    <property type="entry name" value="Ribokinase-like"/>
    <property type="match status" value="1"/>
</dbReference>